<dbReference type="RefSeq" id="WP_092961502.1">
    <property type="nucleotide sequence ID" value="NZ_FOSQ01000008.1"/>
</dbReference>
<accession>A0A1I4CMY5</accession>
<dbReference type="Pfam" id="PF08450">
    <property type="entry name" value="SGL"/>
    <property type="match status" value="1"/>
</dbReference>
<dbReference type="STRING" id="1123062.SAMN02745775_10841"/>
<dbReference type="PANTHER" id="PTHR47572:SF5">
    <property type="entry name" value="BLR2277 PROTEIN"/>
    <property type="match status" value="1"/>
</dbReference>
<reference evidence="2 3" key="1">
    <citation type="submission" date="2016-10" db="EMBL/GenBank/DDBJ databases">
        <authorList>
            <person name="de Groot N.N."/>
        </authorList>
    </citation>
    <scope>NUCLEOTIDE SEQUENCE [LARGE SCALE GENOMIC DNA]</scope>
    <source>
        <strain evidence="2 3">DSM 19981</strain>
    </source>
</reference>
<dbReference type="SUPFAM" id="SSF63829">
    <property type="entry name" value="Calcium-dependent phosphotriesterase"/>
    <property type="match status" value="1"/>
</dbReference>
<keyword evidence="3" id="KW-1185">Reference proteome</keyword>
<dbReference type="OrthoDB" id="241638at2"/>
<evidence type="ECO:0000313" key="2">
    <source>
        <dbReference type="EMBL" id="SFK82634.1"/>
    </source>
</evidence>
<feature type="domain" description="SMP-30/Gluconolactonase/LRE-like region" evidence="1">
    <location>
        <begin position="44"/>
        <end position="281"/>
    </location>
</feature>
<dbReference type="InterPro" id="IPR011042">
    <property type="entry name" value="6-blade_b-propeller_TolB-like"/>
</dbReference>
<evidence type="ECO:0000313" key="3">
    <source>
        <dbReference type="Proteomes" id="UP000199473"/>
    </source>
</evidence>
<dbReference type="Proteomes" id="UP000199473">
    <property type="component" value="Unassembled WGS sequence"/>
</dbReference>
<dbReference type="InterPro" id="IPR051262">
    <property type="entry name" value="SMP-30/CGR1_Lactonase"/>
</dbReference>
<dbReference type="InterPro" id="IPR013658">
    <property type="entry name" value="SGL"/>
</dbReference>
<proteinExistence type="predicted"/>
<sequence>MWTDPPKLIQPSLLSRLPDALRRLRPTAWADANRAGQAVDSFLEGPCFDAAGNLYCTDIPHGRVFRVSGSHWEVVAEYEGWPNGLAARGDDLLVADYRHGLLTLDPVAGAMAPLLETILSEGFRGINDLVLLPDGGVVFTDQGQTGLQDPSGRVWRLHPDGRMDKLITNGPSPNGLVMNRAGTHLMVAMTRSCEIWRFVLRPDAVVAKANLFFRIPAGTSGPDGLAVDAHDRLFVANPGHGQVWVVDAHGLCTHRIDCTGFGRMPTNCTFAPDGRTLVITESQSGSLLAAEIPVPGG</sequence>
<dbReference type="Gene3D" id="2.120.10.30">
    <property type="entry name" value="TolB, C-terminal domain"/>
    <property type="match status" value="1"/>
</dbReference>
<dbReference type="AlphaFoldDB" id="A0A1I4CMY5"/>
<organism evidence="2 3">
    <name type="scientific">Falsiroseomonas stagni DSM 19981</name>
    <dbReference type="NCBI Taxonomy" id="1123062"/>
    <lineage>
        <taxon>Bacteria</taxon>
        <taxon>Pseudomonadati</taxon>
        <taxon>Pseudomonadota</taxon>
        <taxon>Alphaproteobacteria</taxon>
        <taxon>Acetobacterales</taxon>
        <taxon>Roseomonadaceae</taxon>
        <taxon>Falsiroseomonas</taxon>
    </lineage>
</organism>
<gene>
    <name evidence="2" type="ORF">SAMN02745775_10841</name>
</gene>
<name>A0A1I4CMY5_9PROT</name>
<dbReference type="EMBL" id="FOSQ01000008">
    <property type="protein sequence ID" value="SFK82634.1"/>
    <property type="molecule type" value="Genomic_DNA"/>
</dbReference>
<evidence type="ECO:0000259" key="1">
    <source>
        <dbReference type="Pfam" id="PF08450"/>
    </source>
</evidence>
<dbReference type="PANTHER" id="PTHR47572">
    <property type="entry name" value="LIPOPROTEIN-RELATED"/>
    <property type="match status" value="1"/>
</dbReference>
<protein>
    <submittedName>
        <fullName evidence="2">Gluconolactonase</fullName>
    </submittedName>
</protein>